<evidence type="ECO:0000259" key="2">
    <source>
        <dbReference type="Pfam" id="PF00156"/>
    </source>
</evidence>
<dbReference type="SUPFAM" id="SSF53271">
    <property type="entry name" value="PRTase-like"/>
    <property type="match status" value="1"/>
</dbReference>
<evidence type="ECO:0000313" key="5">
    <source>
        <dbReference type="Proteomes" id="UP000207598"/>
    </source>
</evidence>
<comment type="similarity">
    <text evidence="1">Belongs to the ComF/GntX family.</text>
</comment>
<reference evidence="4 5" key="1">
    <citation type="submission" date="2017-05" db="EMBL/GenBank/DDBJ databases">
        <authorList>
            <person name="Song R."/>
            <person name="Chenine A.L."/>
            <person name="Ruprecht R.M."/>
        </authorList>
    </citation>
    <scope>NUCLEOTIDE SEQUENCE [LARGE SCALE GENOMIC DNA]</scope>
    <source>
        <strain evidence="4 5">CECT 8898</strain>
    </source>
</reference>
<dbReference type="PANTHER" id="PTHR47505:SF1">
    <property type="entry name" value="DNA UTILIZATION PROTEIN YHGH"/>
    <property type="match status" value="1"/>
</dbReference>
<dbReference type="EMBL" id="FXYF01000001">
    <property type="protein sequence ID" value="SMX32485.1"/>
    <property type="molecule type" value="Genomic_DNA"/>
</dbReference>
<dbReference type="InterPro" id="IPR051910">
    <property type="entry name" value="ComF/GntX_DNA_util-trans"/>
</dbReference>
<sequence>MLAHRLWSAGMQTLVQLVYPPRCLGCGGLVETDFGLCGPCWRETPFISGLACDLCGVPLPGQSDRAELCDDCLTIARPWAHGRAALVYRDRGRRMVLALKHGDRHDIARPAARWIARAARDLRRDDLLLVPVPLHVTRHLKRRYNQAALLAEALAAELDCPWCPDALVRPTPTPPLEGHGREARFATLSGRITPRAGRRDLIAGRPVLIVDDVMTTGATLAAATEACLDAGATEVFVCVLARAAKDT</sequence>
<evidence type="ECO:0000313" key="4">
    <source>
        <dbReference type="EMBL" id="SMX32485.1"/>
    </source>
</evidence>
<dbReference type="InterPro" id="IPR000836">
    <property type="entry name" value="PRTase_dom"/>
</dbReference>
<evidence type="ECO:0000259" key="3">
    <source>
        <dbReference type="Pfam" id="PF18912"/>
    </source>
</evidence>
<dbReference type="AlphaFoldDB" id="A0A238JPM8"/>
<dbReference type="InterPro" id="IPR029057">
    <property type="entry name" value="PRTase-like"/>
</dbReference>
<dbReference type="Pfam" id="PF18912">
    <property type="entry name" value="DZR_2"/>
    <property type="match status" value="1"/>
</dbReference>
<protein>
    <submittedName>
        <fullName evidence="4">DNA utilization protein GntX</fullName>
    </submittedName>
</protein>
<dbReference type="RefSeq" id="WP_245853206.1">
    <property type="nucleotide sequence ID" value="NZ_FXYF01000001.1"/>
</dbReference>
<organism evidence="4 5">
    <name type="scientific">Maliponia aquimaris</name>
    <dbReference type="NCBI Taxonomy" id="1673631"/>
    <lineage>
        <taxon>Bacteria</taxon>
        <taxon>Pseudomonadati</taxon>
        <taxon>Pseudomonadota</taxon>
        <taxon>Alphaproteobacteria</taxon>
        <taxon>Rhodobacterales</taxon>
        <taxon>Paracoccaceae</taxon>
        <taxon>Maliponia</taxon>
    </lineage>
</organism>
<dbReference type="Proteomes" id="UP000207598">
    <property type="component" value="Unassembled WGS sequence"/>
</dbReference>
<feature type="domain" description="Phosphoribosyltransferase" evidence="2">
    <location>
        <begin position="147"/>
        <end position="245"/>
    </location>
</feature>
<dbReference type="InterPro" id="IPR044005">
    <property type="entry name" value="DZR_2"/>
</dbReference>
<keyword evidence="5" id="KW-1185">Reference proteome</keyword>
<dbReference type="Gene3D" id="3.40.50.2020">
    <property type="match status" value="1"/>
</dbReference>
<feature type="domain" description="Double zinc ribbon" evidence="3">
    <location>
        <begin position="14"/>
        <end position="73"/>
    </location>
</feature>
<proteinExistence type="inferred from homology"/>
<name>A0A238JPM8_9RHOB</name>
<accession>A0A238JPM8</accession>
<gene>
    <name evidence="4" type="ORF">MAA8898_00260</name>
</gene>
<dbReference type="Pfam" id="PF00156">
    <property type="entry name" value="Pribosyltran"/>
    <property type="match status" value="1"/>
</dbReference>
<evidence type="ECO:0000256" key="1">
    <source>
        <dbReference type="ARBA" id="ARBA00008007"/>
    </source>
</evidence>
<dbReference type="PANTHER" id="PTHR47505">
    <property type="entry name" value="DNA UTILIZATION PROTEIN YHGH"/>
    <property type="match status" value="1"/>
</dbReference>